<dbReference type="EMBL" id="CP044399">
    <property type="protein sequence ID" value="QFI37789.1"/>
    <property type="molecule type" value="Genomic_DNA"/>
</dbReference>
<dbReference type="NCBIfam" id="TIGR00654">
    <property type="entry name" value="PhzF_family"/>
    <property type="match status" value="1"/>
</dbReference>
<dbReference type="AlphaFoldDB" id="A0A5J6WI18"/>
<dbReference type="OrthoDB" id="9788221at2"/>
<sequence length="270" mass="29673">MNKAYILNVFTGEHAQGNPAAVVKLTAWLADTELQALSKNLGQPVTSFIVATDQGYAIRWFAGDVEIDLCGHGSLAAAAAAAIFEIQPEHALDVKLHSQHGIITVKKLADGYSMVMPSWTAKLSLDLHTNDYGKLVGLDPIDVFATRDLILVLEDEHQVRDFKPDFAVIKAIDDYHALIVTAQKGEAGYVLRFFAPKIGIDEDIATGSAQCSLVPYWSNKLSVDQLDTRQLEVHQRSREGGYFQVTQNQNDSIELKVNVVLKDIVNLGEL</sequence>
<evidence type="ECO:0000313" key="4">
    <source>
        <dbReference type="Proteomes" id="UP000327424"/>
    </source>
</evidence>
<evidence type="ECO:0000256" key="1">
    <source>
        <dbReference type="ARBA" id="ARBA00008270"/>
    </source>
</evidence>
<proteinExistence type="inferred from homology"/>
<comment type="similarity">
    <text evidence="1">Belongs to the PhzF family.</text>
</comment>
<dbReference type="PANTHER" id="PTHR13774">
    <property type="entry name" value="PHENAZINE BIOSYNTHESIS PROTEIN"/>
    <property type="match status" value="1"/>
</dbReference>
<dbReference type="SUPFAM" id="SSF54506">
    <property type="entry name" value="Diaminopimelate epimerase-like"/>
    <property type="match status" value="1"/>
</dbReference>
<accession>A0A5J6WI18</accession>
<dbReference type="KEGG" id="mmaa:FR932_07945"/>
<reference evidence="3 4" key="1">
    <citation type="submission" date="2019-09" db="EMBL/GenBank/DDBJ databases">
        <title>Hybrid Assembly of the complete Genome of the Deep-Sea Bacterium Moritella marina from long Nanopore and Illumina reads.</title>
        <authorList>
            <person name="Magin S."/>
            <person name="Georgoulis A."/>
            <person name="Papadimitriou K."/>
            <person name="Iliakis G."/>
            <person name="Vorgias C.E."/>
        </authorList>
    </citation>
    <scope>NUCLEOTIDE SEQUENCE [LARGE SCALE GENOMIC DNA]</scope>
    <source>
        <strain evidence="3 4">MP-1</strain>
    </source>
</reference>
<dbReference type="Proteomes" id="UP000327424">
    <property type="component" value="Chromosome"/>
</dbReference>
<keyword evidence="4" id="KW-1185">Reference proteome</keyword>
<evidence type="ECO:0000313" key="3">
    <source>
        <dbReference type="EMBL" id="QFI37789.1"/>
    </source>
</evidence>
<evidence type="ECO:0000256" key="2">
    <source>
        <dbReference type="ARBA" id="ARBA00023235"/>
    </source>
</evidence>
<protein>
    <submittedName>
        <fullName evidence="3">PhzF family phenazine biosynthesis protein</fullName>
    </submittedName>
</protein>
<dbReference type="PIRSF" id="PIRSF016184">
    <property type="entry name" value="PhzC_PhzF"/>
    <property type="match status" value="1"/>
</dbReference>
<gene>
    <name evidence="3" type="ORF">FR932_07945</name>
</gene>
<dbReference type="InterPro" id="IPR003719">
    <property type="entry name" value="Phenazine_PhzF-like"/>
</dbReference>
<dbReference type="Pfam" id="PF02567">
    <property type="entry name" value="PhzC-PhzF"/>
    <property type="match status" value="1"/>
</dbReference>
<dbReference type="PANTHER" id="PTHR13774:SF17">
    <property type="entry name" value="PHENAZINE BIOSYNTHESIS-LIKE DOMAIN-CONTAINING PROTEIN"/>
    <property type="match status" value="1"/>
</dbReference>
<keyword evidence="2" id="KW-0413">Isomerase</keyword>
<dbReference type="GO" id="GO:0005737">
    <property type="term" value="C:cytoplasm"/>
    <property type="evidence" value="ECO:0007669"/>
    <property type="project" value="TreeGrafter"/>
</dbReference>
<dbReference type="GO" id="GO:0016853">
    <property type="term" value="F:isomerase activity"/>
    <property type="evidence" value="ECO:0007669"/>
    <property type="project" value="UniProtKB-KW"/>
</dbReference>
<organism evidence="3 4">
    <name type="scientific">Moritella marina ATCC 15381</name>
    <dbReference type="NCBI Taxonomy" id="1202962"/>
    <lineage>
        <taxon>Bacteria</taxon>
        <taxon>Pseudomonadati</taxon>
        <taxon>Pseudomonadota</taxon>
        <taxon>Gammaproteobacteria</taxon>
        <taxon>Alteromonadales</taxon>
        <taxon>Moritellaceae</taxon>
        <taxon>Moritella</taxon>
    </lineage>
</organism>
<name>A0A5J6WI18_MORMI</name>
<dbReference type="Gene3D" id="3.10.310.10">
    <property type="entry name" value="Diaminopimelate Epimerase, Chain A, domain 1"/>
    <property type="match status" value="2"/>
</dbReference>
<dbReference type="RefSeq" id="WP_019439984.1">
    <property type="nucleotide sequence ID" value="NZ_ALOE01000006.1"/>
</dbReference>